<reference evidence="2" key="1">
    <citation type="submission" date="2016-10" db="EMBL/GenBank/DDBJ databases">
        <authorList>
            <person name="Varghese N."/>
            <person name="Submissions S."/>
        </authorList>
    </citation>
    <scope>NUCLEOTIDE SEQUENCE [LARGE SCALE GENOMIC DNA]</scope>
    <source>
        <strain evidence="2">DSM 25811 / CCM 8410 / LMG 26954 / E90</strain>
    </source>
</reference>
<proteinExistence type="predicted"/>
<name>A0A1G6Z7A7_NIADE</name>
<dbReference type="AlphaFoldDB" id="A0A1G6Z7A7"/>
<organism evidence="1 2">
    <name type="scientific">Niabella drilacis (strain DSM 25811 / CCM 8410 / CCUG 62505 / LMG 26954 / E90)</name>
    <dbReference type="NCBI Taxonomy" id="1285928"/>
    <lineage>
        <taxon>Bacteria</taxon>
        <taxon>Pseudomonadati</taxon>
        <taxon>Bacteroidota</taxon>
        <taxon>Chitinophagia</taxon>
        <taxon>Chitinophagales</taxon>
        <taxon>Chitinophagaceae</taxon>
        <taxon>Niabella</taxon>
    </lineage>
</organism>
<dbReference type="EMBL" id="FMZO01000017">
    <property type="protein sequence ID" value="SDD98163.1"/>
    <property type="molecule type" value="Genomic_DNA"/>
</dbReference>
<protein>
    <submittedName>
        <fullName evidence="1">Uncharacterized protein</fullName>
    </submittedName>
</protein>
<dbReference type="STRING" id="1285928.SAMN04487894_11772"/>
<gene>
    <name evidence="1" type="ORF">SAMN04487894_11772</name>
</gene>
<evidence type="ECO:0000313" key="2">
    <source>
        <dbReference type="Proteomes" id="UP000198757"/>
    </source>
</evidence>
<keyword evidence="2" id="KW-1185">Reference proteome</keyword>
<accession>A0A1G6Z7A7</accession>
<dbReference type="Proteomes" id="UP000198757">
    <property type="component" value="Unassembled WGS sequence"/>
</dbReference>
<sequence>MSIHWQALFMLVLVLLPVRNECQILSLNNIIYINNVYNLFK</sequence>
<evidence type="ECO:0000313" key="1">
    <source>
        <dbReference type="EMBL" id="SDD98163.1"/>
    </source>
</evidence>